<dbReference type="EMBL" id="AP018227">
    <property type="protein sequence ID" value="BAY81311.1"/>
    <property type="molecule type" value="Genomic_DNA"/>
</dbReference>
<proteinExistence type="predicted"/>
<organism evidence="2 3">
    <name type="scientific">Calothrix parasitica NIES-267</name>
    <dbReference type="NCBI Taxonomy" id="1973488"/>
    <lineage>
        <taxon>Bacteria</taxon>
        <taxon>Bacillati</taxon>
        <taxon>Cyanobacteriota</taxon>
        <taxon>Cyanophyceae</taxon>
        <taxon>Nostocales</taxon>
        <taxon>Calotrichaceae</taxon>
        <taxon>Calothrix</taxon>
    </lineage>
</organism>
<dbReference type="Proteomes" id="UP000218418">
    <property type="component" value="Chromosome"/>
</dbReference>
<dbReference type="SUPFAM" id="SSF56436">
    <property type="entry name" value="C-type lectin-like"/>
    <property type="match status" value="1"/>
</dbReference>
<sequence length="376" mass="42803">MSDNQQPKPYDAVLGNQNQPAEGAVVLGGIEGVKLRLSNSNLKARIAGIEQALNYGEQGLDLITEFLQNPRTEENIKQALREFNLNSLKLEPFEVLTLNKEGEIIQSQQRVAKYFAEDLGNGINLEMAYIPGGTFIMGAPETEEGSNDSERPQHQVTVPPFYMGKYPIIREQWIAIAMPQIDITNIIANQPSFYKSKYEPIEHVDWYDAVKFCASLSKATGKRYRLPSEAEWEYACRAGTTTPFHYGETISEKLVTYKANSADVDKIKARWKGRMRFGSRSTGKLPPNAFGLYDMHSDFWEWCEDTEHPNYEGAPTDGSAWVHEKGCSRILRGSSWRQWQQPIQPKLLQCRSALRDYQIKEMKGYHIGFRVVCDLF</sequence>
<dbReference type="InterPro" id="IPR042095">
    <property type="entry name" value="SUMF_sf"/>
</dbReference>
<keyword evidence="3" id="KW-1185">Reference proteome</keyword>
<dbReference type="GO" id="GO:0120147">
    <property type="term" value="F:formylglycine-generating oxidase activity"/>
    <property type="evidence" value="ECO:0007669"/>
    <property type="project" value="TreeGrafter"/>
</dbReference>
<dbReference type="InterPro" id="IPR005532">
    <property type="entry name" value="SUMF_dom"/>
</dbReference>
<protein>
    <recommendedName>
        <fullName evidence="1">Sulfatase-modifying factor enzyme-like domain-containing protein</fullName>
    </recommendedName>
</protein>
<dbReference type="PANTHER" id="PTHR23150">
    <property type="entry name" value="SULFATASE MODIFYING FACTOR 1, 2"/>
    <property type="match status" value="1"/>
</dbReference>
<reference evidence="2 3" key="1">
    <citation type="submission" date="2017-06" db="EMBL/GenBank/DDBJ databases">
        <title>Genome sequencing of cyanobaciteial culture collection at National Institute for Environmental Studies (NIES).</title>
        <authorList>
            <person name="Hirose Y."/>
            <person name="Shimura Y."/>
            <person name="Fujisawa T."/>
            <person name="Nakamura Y."/>
            <person name="Kawachi M."/>
        </authorList>
    </citation>
    <scope>NUCLEOTIDE SEQUENCE [LARGE SCALE GENOMIC DNA]</scope>
    <source>
        <strain evidence="2 3">NIES-267</strain>
    </source>
</reference>
<evidence type="ECO:0000259" key="1">
    <source>
        <dbReference type="Pfam" id="PF03781"/>
    </source>
</evidence>
<dbReference type="InterPro" id="IPR051043">
    <property type="entry name" value="Sulfatase_Mod_Factor_Kinase"/>
</dbReference>
<evidence type="ECO:0000313" key="3">
    <source>
        <dbReference type="Proteomes" id="UP000218418"/>
    </source>
</evidence>
<name>A0A1Z4LJA8_9CYAN</name>
<dbReference type="Pfam" id="PF03781">
    <property type="entry name" value="FGE-sulfatase"/>
    <property type="match status" value="1"/>
</dbReference>
<dbReference type="AlphaFoldDB" id="A0A1Z4LJA8"/>
<dbReference type="InterPro" id="IPR016187">
    <property type="entry name" value="CTDL_fold"/>
</dbReference>
<evidence type="ECO:0000313" key="2">
    <source>
        <dbReference type="EMBL" id="BAY81311.1"/>
    </source>
</evidence>
<gene>
    <name evidence="2" type="ORF">NIES267_07870</name>
</gene>
<dbReference type="Gene3D" id="3.90.1580.10">
    <property type="entry name" value="paralog of FGE (formylglycine-generating enzyme)"/>
    <property type="match status" value="1"/>
</dbReference>
<dbReference type="PANTHER" id="PTHR23150:SF35">
    <property type="entry name" value="BLL6746 PROTEIN"/>
    <property type="match status" value="1"/>
</dbReference>
<accession>A0A1Z4LJA8</accession>
<dbReference type="OrthoDB" id="9768004at2"/>
<feature type="domain" description="Sulfatase-modifying factor enzyme-like" evidence="1">
    <location>
        <begin position="126"/>
        <end position="372"/>
    </location>
</feature>